<dbReference type="InterPro" id="IPR002104">
    <property type="entry name" value="Integrase_catalytic"/>
</dbReference>
<comment type="caution">
    <text evidence="5">The sequence shown here is derived from an EMBL/GenBank/DDBJ whole genome shotgun (WGS) entry which is preliminary data.</text>
</comment>
<protein>
    <submittedName>
        <fullName evidence="5">Site-specific integrase</fullName>
    </submittedName>
</protein>
<accession>A0A6P1DFJ0</accession>
<comment type="similarity">
    <text evidence="1">Belongs to the 'phage' integrase family.</text>
</comment>
<dbReference type="SUPFAM" id="SSF56349">
    <property type="entry name" value="DNA breaking-rejoining enzymes"/>
    <property type="match status" value="1"/>
</dbReference>
<feature type="domain" description="Tyr recombinase" evidence="4">
    <location>
        <begin position="151"/>
        <end position="393"/>
    </location>
</feature>
<dbReference type="Pfam" id="PF00589">
    <property type="entry name" value="Phage_integrase"/>
    <property type="match status" value="1"/>
</dbReference>
<keyword evidence="3" id="KW-0233">DNA recombination</keyword>
<evidence type="ECO:0000313" key="5">
    <source>
        <dbReference type="EMBL" id="NEW48279.1"/>
    </source>
</evidence>
<dbReference type="Proteomes" id="UP000468928">
    <property type="component" value="Unassembled WGS sequence"/>
</dbReference>
<evidence type="ECO:0000256" key="3">
    <source>
        <dbReference type="ARBA" id="ARBA00023172"/>
    </source>
</evidence>
<dbReference type="Gene3D" id="1.10.150.130">
    <property type="match status" value="1"/>
</dbReference>
<evidence type="ECO:0000256" key="1">
    <source>
        <dbReference type="ARBA" id="ARBA00008857"/>
    </source>
</evidence>
<dbReference type="InterPro" id="IPR011010">
    <property type="entry name" value="DNA_brk_join_enz"/>
</dbReference>
<dbReference type="RefSeq" id="WP_163830400.1">
    <property type="nucleotide sequence ID" value="NZ_JAAGUZ010000145.1"/>
</dbReference>
<reference evidence="5 6" key="1">
    <citation type="submission" date="2020-01" db="EMBL/GenBank/DDBJ databases">
        <title>Genetics and antimicrobial susceptibilities of Nocardia species isolated from the soil; a comparison with species isolated from humans.</title>
        <authorList>
            <person name="Carrasco G."/>
            <person name="Monzon S."/>
            <person name="Sansegundo M."/>
            <person name="Garcia E."/>
            <person name="Garrido N."/>
            <person name="Medina M.J."/>
            <person name="Villalon P."/>
            <person name="Ramirez-Arocha A.C."/>
            <person name="Jimenez P."/>
            <person name="Cuesta I."/>
            <person name="Valdezate S."/>
        </authorList>
    </citation>
    <scope>NUCLEOTIDE SEQUENCE [LARGE SCALE GENOMIC DNA]</scope>
    <source>
        <strain evidence="5 6">CNM20110639</strain>
    </source>
</reference>
<gene>
    <name evidence="5" type="ORF">GV789_28240</name>
</gene>
<dbReference type="PROSITE" id="PS51898">
    <property type="entry name" value="TYR_RECOMBINASE"/>
    <property type="match status" value="1"/>
</dbReference>
<name>A0A6P1DFJ0_9NOCA</name>
<evidence type="ECO:0000259" key="4">
    <source>
        <dbReference type="PROSITE" id="PS51898"/>
    </source>
</evidence>
<dbReference type="PANTHER" id="PTHR30349">
    <property type="entry name" value="PHAGE INTEGRASE-RELATED"/>
    <property type="match status" value="1"/>
</dbReference>
<dbReference type="AlphaFoldDB" id="A0A6P1DFJ0"/>
<organism evidence="5 6">
    <name type="scientific">Nocardia cyriacigeorgica</name>
    <dbReference type="NCBI Taxonomy" id="135487"/>
    <lineage>
        <taxon>Bacteria</taxon>
        <taxon>Bacillati</taxon>
        <taxon>Actinomycetota</taxon>
        <taxon>Actinomycetes</taxon>
        <taxon>Mycobacteriales</taxon>
        <taxon>Nocardiaceae</taxon>
        <taxon>Nocardia</taxon>
    </lineage>
</organism>
<dbReference type="GO" id="GO:0003677">
    <property type="term" value="F:DNA binding"/>
    <property type="evidence" value="ECO:0007669"/>
    <property type="project" value="UniProtKB-KW"/>
</dbReference>
<evidence type="ECO:0000313" key="6">
    <source>
        <dbReference type="Proteomes" id="UP000468928"/>
    </source>
</evidence>
<dbReference type="InterPro" id="IPR050090">
    <property type="entry name" value="Tyrosine_recombinase_XerCD"/>
</dbReference>
<dbReference type="GO" id="GO:0015074">
    <property type="term" value="P:DNA integration"/>
    <property type="evidence" value="ECO:0007669"/>
    <property type="project" value="InterPro"/>
</dbReference>
<dbReference type="CDD" id="cd01189">
    <property type="entry name" value="INT_ICEBs1_C_like"/>
    <property type="match status" value="1"/>
</dbReference>
<sequence length="398" mass="45129">MGFIDQTPGGKWKAFWREPSGSQRSKTFRTKKEATTFLAQVELTKSNGVYVSPHAGRALFGDHACEWMKSWNIERTTKARDESIMRTHVLPKWQGWQLGKIDHLSVQTWLTELSESRSRATVAECKRMLSGVMLSAVRNKLIGSDPTTGVRLPKRRVRDTDERLLTRDEVRQQLLPAVRPERYRAFVATAAFAGLRWGEVAGLCADAVDLDQGVIRVIRTVTEVTGNVEFKPFPKSRAGRRTVPIPRWLVDELGEYMREYPQGSQGLIFTNEVGGPLRRTLFRTRIWRPALVRAGLLGEVAEVDDKFEAVWMNDAGDVESEVFGKYEQAVKMVARNESGGVRFHDLRDMFGTWLADDGLPPHKLAVVIGHENATTTMQYYVRRTEDHDAVRRSLGDVD</sequence>
<dbReference type="PANTHER" id="PTHR30349:SF64">
    <property type="entry name" value="PROPHAGE INTEGRASE INTD-RELATED"/>
    <property type="match status" value="1"/>
</dbReference>
<keyword evidence="2" id="KW-0238">DNA-binding</keyword>
<dbReference type="InterPro" id="IPR013762">
    <property type="entry name" value="Integrase-like_cat_sf"/>
</dbReference>
<dbReference type="EMBL" id="JAAGUZ010000145">
    <property type="protein sequence ID" value="NEW48279.1"/>
    <property type="molecule type" value="Genomic_DNA"/>
</dbReference>
<dbReference type="Gene3D" id="1.10.443.10">
    <property type="entry name" value="Intergrase catalytic core"/>
    <property type="match status" value="1"/>
</dbReference>
<dbReference type="GO" id="GO:0006310">
    <property type="term" value="P:DNA recombination"/>
    <property type="evidence" value="ECO:0007669"/>
    <property type="project" value="UniProtKB-KW"/>
</dbReference>
<dbReference type="InterPro" id="IPR010998">
    <property type="entry name" value="Integrase_recombinase_N"/>
</dbReference>
<proteinExistence type="inferred from homology"/>
<evidence type="ECO:0000256" key="2">
    <source>
        <dbReference type="ARBA" id="ARBA00023125"/>
    </source>
</evidence>